<dbReference type="AlphaFoldDB" id="A0A927C321"/>
<dbReference type="PANTHER" id="PTHR19308">
    <property type="entry name" value="PHOSPHATIDYLCHOLINE TRANSFER PROTEIN"/>
    <property type="match status" value="1"/>
</dbReference>
<dbReference type="Pfam" id="PF01852">
    <property type="entry name" value="START"/>
    <property type="match status" value="1"/>
</dbReference>
<dbReference type="InterPro" id="IPR051213">
    <property type="entry name" value="START_lipid_transfer"/>
</dbReference>
<dbReference type="SUPFAM" id="SSF55961">
    <property type="entry name" value="Bet v1-like"/>
    <property type="match status" value="1"/>
</dbReference>
<keyword evidence="3" id="KW-1185">Reference proteome</keyword>
<evidence type="ECO:0000313" key="3">
    <source>
        <dbReference type="Proteomes" id="UP000610558"/>
    </source>
</evidence>
<dbReference type="Proteomes" id="UP000610558">
    <property type="component" value="Unassembled WGS sequence"/>
</dbReference>
<protein>
    <submittedName>
        <fullName evidence="2">START domain-containing protein</fullName>
    </submittedName>
</protein>
<sequence length="232" mass="26149">MKAQLKHILSAGLLLVLSLPVWALDAGWELAKDSKGIQVYLREVPNSPVKAFRGEVEIDAGVLQILGALDDTPAFTEWMHNCAKSELIHKYSLVDRQQYMVIDFPWPTTDRDMIIRNKISYDLEQGYARIDLSAFDEAELPAEAKAKMPGKSKFRRVSELTGFFELQQLSPEKTRVVYQLHMDPAGSVPSGIVNMMLVDNPFNSLQGLRERAPLAKYQDFDPLNVKAELSVN</sequence>
<dbReference type="Gene3D" id="3.30.530.20">
    <property type="match status" value="1"/>
</dbReference>
<dbReference type="PIRSF" id="PIRSF039033">
    <property type="entry name" value="START_dom"/>
    <property type="match status" value="1"/>
</dbReference>
<feature type="domain" description="START" evidence="1">
    <location>
        <begin position="25"/>
        <end position="197"/>
    </location>
</feature>
<dbReference type="InterPro" id="IPR002913">
    <property type="entry name" value="START_lipid-bd_dom"/>
</dbReference>
<dbReference type="CDD" id="cd08876">
    <property type="entry name" value="START_1"/>
    <property type="match status" value="1"/>
</dbReference>
<dbReference type="GO" id="GO:0008289">
    <property type="term" value="F:lipid binding"/>
    <property type="evidence" value="ECO:0007669"/>
    <property type="project" value="InterPro"/>
</dbReference>
<gene>
    <name evidence="2" type="ORF">IB286_06035</name>
</gene>
<name>A0A927C321_9GAMM</name>
<reference evidence="2" key="1">
    <citation type="submission" date="2020-09" db="EMBL/GenBank/DDBJ databases">
        <authorList>
            <person name="Yoon J.-W."/>
        </authorList>
    </citation>
    <scope>NUCLEOTIDE SEQUENCE</scope>
    <source>
        <strain evidence="2">KMU-158</strain>
    </source>
</reference>
<dbReference type="InterPro" id="IPR028347">
    <property type="entry name" value="START_dom_prot"/>
</dbReference>
<proteinExistence type="predicted"/>
<dbReference type="InterPro" id="IPR023393">
    <property type="entry name" value="START-like_dom_sf"/>
</dbReference>
<dbReference type="RefSeq" id="WP_190763502.1">
    <property type="nucleotide sequence ID" value="NZ_JACXLD010000002.1"/>
</dbReference>
<dbReference type="PANTHER" id="PTHR19308:SF14">
    <property type="entry name" value="START DOMAIN-CONTAINING PROTEIN"/>
    <property type="match status" value="1"/>
</dbReference>
<comment type="caution">
    <text evidence="2">The sequence shown here is derived from an EMBL/GenBank/DDBJ whole genome shotgun (WGS) entry which is preliminary data.</text>
</comment>
<evidence type="ECO:0000313" key="2">
    <source>
        <dbReference type="EMBL" id="MBD2858565.1"/>
    </source>
</evidence>
<dbReference type="GO" id="GO:0005737">
    <property type="term" value="C:cytoplasm"/>
    <property type="evidence" value="ECO:0007669"/>
    <property type="project" value="UniProtKB-ARBA"/>
</dbReference>
<evidence type="ECO:0000259" key="1">
    <source>
        <dbReference type="Pfam" id="PF01852"/>
    </source>
</evidence>
<accession>A0A927C321</accession>
<dbReference type="EMBL" id="JACXLD010000002">
    <property type="protein sequence ID" value="MBD2858565.1"/>
    <property type="molecule type" value="Genomic_DNA"/>
</dbReference>
<organism evidence="2 3">
    <name type="scientific">Spongiibacter pelagi</name>
    <dbReference type="NCBI Taxonomy" id="2760804"/>
    <lineage>
        <taxon>Bacteria</taxon>
        <taxon>Pseudomonadati</taxon>
        <taxon>Pseudomonadota</taxon>
        <taxon>Gammaproteobacteria</taxon>
        <taxon>Cellvibrionales</taxon>
        <taxon>Spongiibacteraceae</taxon>
        <taxon>Spongiibacter</taxon>
    </lineage>
</organism>